<reference evidence="1" key="1">
    <citation type="submission" date="2022-11" db="EMBL/GenBank/DDBJ databases">
        <authorList>
            <person name="Petersen C."/>
        </authorList>
    </citation>
    <scope>NUCLEOTIDE SEQUENCE</scope>
    <source>
        <strain evidence="1">IBT 30761</strain>
    </source>
</reference>
<dbReference type="CDD" id="cd07040">
    <property type="entry name" value="HP"/>
    <property type="match status" value="1"/>
</dbReference>
<dbReference type="InterPro" id="IPR029033">
    <property type="entry name" value="His_PPase_superfam"/>
</dbReference>
<dbReference type="Pfam" id="PF00300">
    <property type="entry name" value="His_Phos_1"/>
    <property type="match status" value="1"/>
</dbReference>
<dbReference type="OrthoDB" id="496981at2759"/>
<proteinExistence type="predicted"/>
<dbReference type="AlphaFoldDB" id="A0A9W9FG93"/>
<sequence>MPPLLHLVRHAEGYHNLGPQYWKLPDPLLTEAGKRQCWELRESFSAKSTVDLVVTSPMRRAIYTGLGAFNFVFEYHPDRKLIALPSLQELSEFPCDVGSKLEDLQNEVQQQNLPVDLGYVEEGWYIKTGKYKSTLESIRDRAQSTRSWLKARPEKEIVVVTHGGFLHFLTDDWEDGAKYEATGWNNVECRTYEFLSDRGNSGGPDDAELQETMNSRRRRGKLDLPLSPDTQDRLRRGILLDWAKQGYTIGSPTVTENSSPDFQL</sequence>
<dbReference type="SUPFAM" id="SSF53254">
    <property type="entry name" value="Phosphoglycerate mutase-like"/>
    <property type="match status" value="1"/>
</dbReference>
<dbReference type="RefSeq" id="XP_056475287.1">
    <property type="nucleotide sequence ID" value="XM_056619128.1"/>
</dbReference>
<accession>A0A9W9FG93</accession>
<evidence type="ECO:0000313" key="2">
    <source>
        <dbReference type="Proteomes" id="UP001149074"/>
    </source>
</evidence>
<dbReference type="PANTHER" id="PTHR48100">
    <property type="entry name" value="BROAD-SPECIFICITY PHOSPHATASE YOR283W-RELATED"/>
    <property type="match status" value="1"/>
</dbReference>
<gene>
    <name evidence="1" type="ORF">N7532_006634</name>
</gene>
<evidence type="ECO:0000313" key="1">
    <source>
        <dbReference type="EMBL" id="KAJ5099633.1"/>
    </source>
</evidence>
<dbReference type="EMBL" id="JAPQKI010000005">
    <property type="protein sequence ID" value="KAJ5099633.1"/>
    <property type="molecule type" value="Genomic_DNA"/>
</dbReference>
<dbReference type="Proteomes" id="UP001149074">
    <property type="component" value="Unassembled WGS sequence"/>
</dbReference>
<dbReference type="GO" id="GO:0016791">
    <property type="term" value="F:phosphatase activity"/>
    <property type="evidence" value="ECO:0007669"/>
    <property type="project" value="TreeGrafter"/>
</dbReference>
<name>A0A9W9FG93_9EURO</name>
<protein>
    <submittedName>
        <fullName evidence="1">Phosphoglycerate mutase-like protein</fullName>
    </submittedName>
</protein>
<dbReference type="SMART" id="SM00855">
    <property type="entry name" value="PGAM"/>
    <property type="match status" value="1"/>
</dbReference>
<comment type="caution">
    <text evidence="1">The sequence shown here is derived from an EMBL/GenBank/DDBJ whole genome shotgun (WGS) entry which is preliminary data.</text>
</comment>
<keyword evidence="2" id="KW-1185">Reference proteome</keyword>
<reference evidence="1" key="2">
    <citation type="journal article" date="2023" name="IMA Fungus">
        <title>Comparative genomic study of the Penicillium genus elucidates a diverse pangenome and 15 lateral gene transfer events.</title>
        <authorList>
            <person name="Petersen C."/>
            <person name="Sorensen T."/>
            <person name="Nielsen M.R."/>
            <person name="Sondergaard T.E."/>
            <person name="Sorensen J.L."/>
            <person name="Fitzpatrick D.A."/>
            <person name="Frisvad J.C."/>
            <person name="Nielsen K.L."/>
        </authorList>
    </citation>
    <scope>NUCLEOTIDE SEQUENCE</scope>
    <source>
        <strain evidence="1">IBT 30761</strain>
    </source>
</reference>
<dbReference type="InterPro" id="IPR050275">
    <property type="entry name" value="PGM_Phosphatase"/>
</dbReference>
<dbReference type="Gene3D" id="3.40.50.1240">
    <property type="entry name" value="Phosphoglycerate mutase-like"/>
    <property type="match status" value="1"/>
</dbReference>
<organism evidence="1 2">
    <name type="scientific">Penicillium argentinense</name>
    <dbReference type="NCBI Taxonomy" id="1131581"/>
    <lineage>
        <taxon>Eukaryota</taxon>
        <taxon>Fungi</taxon>
        <taxon>Dikarya</taxon>
        <taxon>Ascomycota</taxon>
        <taxon>Pezizomycotina</taxon>
        <taxon>Eurotiomycetes</taxon>
        <taxon>Eurotiomycetidae</taxon>
        <taxon>Eurotiales</taxon>
        <taxon>Aspergillaceae</taxon>
        <taxon>Penicillium</taxon>
    </lineage>
</organism>
<dbReference type="GeneID" id="81358107"/>
<dbReference type="GO" id="GO:0005737">
    <property type="term" value="C:cytoplasm"/>
    <property type="evidence" value="ECO:0007669"/>
    <property type="project" value="TreeGrafter"/>
</dbReference>
<dbReference type="InterPro" id="IPR013078">
    <property type="entry name" value="His_Pase_superF_clade-1"/>
</dbReference>
<dbReference type="PANTHER" id="PTHR48100:SF54">
    <property type="entry name" value="PHOSPHATASE SPAC5H10.03-RELATED"/>
    <property type="match status" value="1"/>
</dbReference>